<evidence type="ECO:0000256" key="1">
    <source>
        <dbReference type="ARBA" id="ARBA00022527"/>
    </source>
</evidence>
<feature type="region of interest" description="Disordered" evidence="2">
    <location>
        <begin position="1"/>
        <end position="20"/>
    </location>
</feature>
<dbReference type="PANTHER" id="PTHR35526">
    <property type="entry name" value="ANTI-SIGMA-F FACTOR RSBW-RELATED"/>
    <property type="match status" value="1"/>
</dbReference>
<dbReference type="CDD" id="cd16936">
    <property type="entry name" value="HATPase_RsbW-like"/>
    <property type="match status" value="1"/>
</dbReference>
<gene>
    <name evidence="4" type="ORF">GCM10014715_07100</name>
</gene>
<dbReference type="InterPro" id="IPR050267">
    <property type="entry name" value="Anti-sigma-factor_SerPK"/>
</dbReference>
<dbReference type="InterPro" id="IPR003594">
    <property type="entry name" value="HATPase_dom"/>
</dbReference>
<name>A0A918ZKS5_9ACTN</name>
<dbReference type="AlphaFoldDB" id="A0A918ZKS5"/>
<dbReference type="Pfam" id="PF13581">
    <property type="entry name" value="HATPase_c_2"/>
    <property type="match status" value="1"/>
</dbReference>
<dbReference type="InterPro" id="IPR036890">
    <property type="entry name" value="HATPase_C_sf"/>
</dbReference>
<dbReference type="EMBL" id="BNBC01000002">
    <property type="protein sequence ID" value="GHE56666.1"/>
    <property type="molecule type" value="Genomic_DNA"/>
</dbReference>
<keyword evidence="1" id="KW-0723">Serine/threonine-protein kinase</keyword>
<keyword evidence="1" id="KW-0808">Transferase</keyword>
<evidence type="ECO:0000259" key="3">
    <source>
        <dbReference type="Pfam" id="PF13581"/>
    </source>
</evidence>
<reference evidence="4" key="1">
    <citation type="journal article" date="2014" name="Int. J. Syst. Evol. Microbiol.">
        <title>Complete genome sequence of Corynebacterium casei LMG S-19264T (=DSM 44701T), isolated from a smear-ripened cheese.</title>
        <authorList>
            <consortium name="US DOE Joint Genome Institute (JGI-PGF)"/>
            <person name="Walter F."/>
            <person name="Albersmeier A."/>
            <person name="Kalinowski J."/>
            <person name="Ruckert C."/>
        </authorList>
    </citation>
    <scope>NUCLEOTIDE SEQUENCE</scope>
    <source>
        <strain evidence="4">JCM 3302</strain>
    </source>
</reference>
<dbReference type="Gene3D" id="3.30.565.10">
    <property type="entry name" value="Histidine kinase-like ATPase, C-terminal domain"/>
    <property type="match status" value="1"/>
</dbReference>
<reference evidence="4" key="2">
    <citation type="submission" date="2020-09" db="EMBL/GenBank/DDBJ databases">
        <authorList>
            <person name="Sun Q."/>
            <person name="Ohkuma M."/>
        </authorList>
    </citation>
    <scope>NUCLEOTIDE SEQUENCE</scope>
    <source>
        <strain evidence="4">JCM 3302</strain>
    </source>
</reference>
<sequence length="141" mass="14757">MSVAQLEAAPHREVDHAFPLPDTPGTVSAVRHRVRALLGAWDLPAEAADDVLLVVSELVTNALVHARPPATLRLWRLPVDGRRAVHVEVSDLGPAAPPGPAAAPDPDEHGRGLNIVTALSARCGVRADCGGTSRWAEVLAG</sequence>
<dbReference type="GO" id="GO:0004674">
    <property type="term" value="F:protein serine/threonine kinase activity"/>
    <property type="evidence" value="ECO:0007669"/>
    <property type="project" value="UniProtKB-KW"/>
</dbReference>
<dbReference type="Proteomes" id="UP000641386">
    <property type="component" value="Unassembled WGS sequence"/>
</dbReference>
<accession>A0A918ZKS5</accession>
<evidence type="ECO:0000313" key="4">
    <source>
        <dbReference type="EMBL" id="GHE56666.1"/>
    </source>
</evidence>
<keyword evidence="4" id="KW-0067">ATP-binding</keyword>
<protein>
    <submittedName>
        <fullName evidence="4">ATP-binding protein</fullName>
    </submittedName>
</protein>
<keyword evidence="1" id="KW-0418">Kinase</keyword>
<keyword evidence="4" id="KW-0547">Nucleotide-binding</keyword>
<feature type="domain" description="Histidine kinase/HSP90-like ATPase" evidence="3">
    <location>
        <begin position="21"/>
        <end position="132"/>
    </location>
</feature>
<keyword evidence="5" id="KW-1185">Reference proteome</keyword>
<evidence type="ECO:0000256" key="2">
    <source>
        <dbReference type="SAM" id="MobiDB-lite"/>
    </source>
</evidence>
<evidence type="ECO:0000313" key="5">
    <source>
        <dbReference type="Proteomes" id="UP000641386"/>
    </source>
</evidence>
<comment type="caution">
    <text evidence="4">The sequence shown here is derived from an EMBL/GenBank/DDBJ whole genome shotgun (WGS) entry which is preliminary data.</text>
</comment>
<organism evidence="4 5">
    <name type="scientific">Streptomyces spiralis</name>
    <dbReference type="NCBI Taxonomy" id="66376"/>
    <lineage>
        <taxon>Bacteria</taxon>
        <taxon>Bacillati</taxon>
        <taxon>Actinomycetota</taxon>
        <taxon>Actinomycetes</taxon>
        <taxon>Kitasatosporales</taxon>
        <taxon>Streptomycetaceae</taxon>
        <taxon>Streptomyces</taxon>
    </lineage>
</organism>
<dbReference type="RefSeq" id="WP_189896141.1">
    <property type="nucleotide sequence ID" value="NZ_BNBC01000002.1"/>
</dbReference>
<dbReference type="PANTHER" id="PTHR35526:SF3">
    <property type="entry name" value="ANTI-SIGMA-F FACTOR RSBW"/>
    <property type="match status" value="1"/>
</dbReference>
<proteinExistence type="predicted"/>
<dbReference type="GO" id="GO:0005524">
    <property type="term" value="F:ATP binding"/>
    <property type="evidence" value="ECO:0007669"/>
    <property type="project" value="UniProtKB-KW"/>
</dbReference>
<dbReference type="SUPFAM" id="SSF55874">
    <property type="entry name" value="ATPase domain of HSP90 chaperone/DNA topoisomerase II/histidine kinase"/>
    <property type="match status" value="1"/>
</dbReference>